<evidence type="ECO:0000313" key="2">
    <source>
        <dbReference type="Proteomes" id="UP000593560"/>
    </source>
</evidence>
<dbReference type="EMBL" id="JABFAD010000005">
    <property type="protein sequence ID" value="MBA0798027.1"/>
    <property type="molecule type" value="Genomic_DNA"/>
</dbReference>
<proteinExistence type="predicted"/>
<name>A0A7J9GKD5_9ROSI</name>
<organism evidence="1 2">
    <name type="scientific">Gossypium harknessii</name>
    <dbReference type="NCBI Taxonomy" id="34285"/>
    <lineage>
        <taxon>Eukaryota</taxon>
        <taxon>Viridiplantae</taxon>
        <taxon>Streptophyta</taxon>
        <taxon>Embryophyta</taxon>
        <taxon>Tracheophyta</taxon>
        <taxon>Spermatophyta</taxon>
        <taxon>Magnoliopsida</taxon>
        <taxon>eudicotyledons</taxon>
        <taxon>Gunneridae</taxon>
        <taxon>Pentapetalae</taxon>
        <taxon>rosids</taxon>
        <taxon>malvids</taxon>
        <taxon>Malvales</taxon>
        <taxon>Malvaceae</taxon>
        <taxon>Malvoideae</taxon>
        <taxon>Gossypium</taxon>
    </lineage>
</organism>
<dbReference type="OrthoDB" id="10467440at2759"/>
<sequence length="163" mass="18376">MSVLQYSEENIAIYRAVSSLGSSLKSGYRDTQKGYMIPLKGVSILQYCWSVKKVRIPELEGDSDVAMDTISPIDKNLSWKDYLLRNGPMAGERTDTINNVEGEEDFEQLESDIVRSSINGIPSIHFSEWVNQLLIKDMARTVVIKLLGRNIGYSVLYNTMCSL</sequence>
<accession>A0A7J9GKD5</accession>
<gene>
    <name evidence="1" type="ORF">Gohar_008664</name>
</gene>
<dbReference type="AlphaFoldDB" id="A0A7J9GKD5"/>
<comment type="caution">
    <text evidence="1">The sequence shown here is derived from an EMBL/GenBank/DDBJ whole genome shotgun (WGS) entry which is preliminary data.</text>
</comment>
<evidence type="ECO:0000313" key="1">
    <source>
        <dbReference type="EMBL" id="MBA0798027.1"/>
    </source>
</evidence>
<dbReference type="Proteomes" id="UP000593560">
    <property type="component" value="Unassembled WGS sequence"/>
</dbReference>
<protein>
    <submittedName>
        <fullName evidence="1">Uncharacterized protein</fullName>
    </submittedName>
</protein>
<reference evidence="1 2" key="1">
    <citation type="journal article" date="2019" name="Genome Biol. Evol.">
        <title>Insights into the evolution of the New World diploid cottons (Gossypium, subgenus Houzingenia) based on genome sequencing.</title>
        <authorList>
            <person name="Grover C.E."/>
            <person name="Arick M.A. 2nd"/>
            <person name="Thrash A."/>
            <person name="Conover J.L."/>
            <person name="Sanders W.S."/>
            <person name="Peterson D.G."/>
            <person name="Frelichowski J.E."/>
            <person name="Scheffler J.A."/>
            <person name="Scheffler B.E."/>
            <person name="Wendel J.F."/>
        </authorList>
    </citation>
    <scope>NUCLEOTIDE SEQUENCE [LARGE SCALE GENOMIC DNA]</scope>
    <source>
        <strain evidence="1">0</strain>
        <tissue evidence="1">Leaf</tissue>
    </source>
</reference>
<keyword evidence="2" id="KW-1185">Reference proteome</keyword>